<dbReference type="InterPro" id="IPR038732">
    <property type="entry name" value="HpyO/CreE_NAD-binding"/>
</dbReference>
<dbReference type="Pfam" id="PF13454">
    <property type="entry name" value="NAD_binding_9"/>
    <property type="match status" value="1"/>
</dbReference>
<feature type="domain" description="FAD-dependent urate hydroxylase HpyO/Asp monooxygenase CreE-like FAD/NAD(P)-binding" evidence="1">
    <location>
        <begin position="6"/>
        <end position="151"/>
    </location>
</feature>
<evidence type="ECO:0000313" key="3">
    <source>
        <dbReference type="Proteomes" id="UP001597497"/>
    </source>
</evidence>
<dbReference type="PANTHER" id="PTHR38663">
    <property type="match status" value="1"/>
</dbReference>
<keyword evidence="3" id="KW-1185">Reference proteome</keyword>
<evidence type="ECO:0000313" key="2">
    <source>
        <dbReference type="EMBL" id="MFD2672190.1"/>
    </source>
</evidence>
<dbReference type="RefSeq" id="WP_379929715.1">
    <property type="nucleotide sequence ID" value="NZ_JBHUMM010000025.1"/>
</dbReference>
<name>A0ABW5RAV1_9BACL</name>
<dbReference type="InterPro" id="IPR036188">
    <property type="entry name" value="FAD/NAD-bd_sf"/>
</dbReference>
<reference evidence="3" key="1">
    <citation type="journal article" date="2019" name="Int. J. Syst. Evol. Microbiol.">
        <title>The Global Catalogue of Microorganisms (GCM) 10K type strain sequencing project: providing services to taxonomists for standard genome sequencing and annotation.</title>
        <authorList>
            <consortium name="The Broad Institute Genomics Platform"/>
            <consortium name="The Broad Institute Genome Sequencing Center for Infectious Disease"/>
            <person name="Wu L."/>
            <person name="Ma J."/>
        </authorList>
    </citation>
    <scope>NUCLEOTIDE SEQUENCE [LARGE SCALE GENOMIC DNA]</scope>
    <source>
        <strain evidence="3">KCTC 33676</strain>
    </source>
</reference>
<proteinExistence type="predicted"/>
<protein>
    <submittedName>
        <fullName evidence="2">FAD/NAD(P)-binding protein</fullName>
    </submittedName>
</protein>
<gene>
    <name evidence="2" type="ORF">ACFSUC_11315</name>
</gene>
<comment type="caution">
    <text evidence="2">The sequence shown here is derived from an EMBL/GenBank/DDBJ whole genome shotgun (WGS) entry which is preliminary data.</text>
</comment>
<dbReference type="Proteomes" id="UP001597497">
    <property type="component" value="Unassembled WGS sequence"/>
</dbReference>
<dbReference type="SUPFAM" id="SSF51905">
    <property type="entry name" value="FAD/NAD(P)-binding domain"/>
    <property type="match status" value="2"/>
</dbReference>
<organism evidence="2 3">
    <name type="scientific">Marinicrinis sediminis</name>
    <dbReference type="NCBI Taxonomy" id="1652465"/>
    <lineage>
        <taxon>Bacteria</taxon>
        <taxon>Bacillati</taxon>
        <taxon>Bacillota</taxon>
        <taxon>Bacilli</taxon>
        <taxon>Bacillales</taxon>
        <taxon>Paenibacillaceae</taxon>
    </lineage>
</organism>
<dbReference type="Gene3D" id="3.50.50.60">
    <property type="entry name" value="FAD/NAD(P)-binding domain"/>
    <property type="match status" value="1"/>
</dbReference>
<sequence length="392" mass="44150">MLKWMIIGGGVQGCTLAIWLLRHHKAAAEDIVIIDPHETPLSIWERCTSVIQMPYLRSPSIHHLDVPPFALEHFAKTSYGRSLGGFRPPYDRPYIDLFNEHCRHLMDELGLKQRWVRGRAVDLTKEHGAWTCALEDGTVLRSKRAALAIGISEAPYWPQWANPLRDTLDVRHVFECERAEQLDELSGPIIVIGGGISAAHTCIRLSDQYPGQVTLLTRHPLRIHQFDSDPGWLGPKYMKPFSSIQDARVRREQIRAARHRGSMPLELKTNLVRRMKEGKLHITIDEVKEALPRTSRGIKLKLESGALAECQTLLLATGFCQDPPGMNWLTTCAERYQLPRAECGYPLPLPHSLEWDQGLHVTGALAELELGPTARNISGARRGAERIIASLH</sequence>
<accession>A0ABW5RAV1</accession>
<evidence type="ECO:0000259" key="1">
    <source>
        <dbReference type="Pfam" id="PF13454"/>
    </source>
</evidence>
<dbReference type="EMBL" id="JBHUMM010000025">
    <property type="protein sequence ID" value="MFD2672190.1"/>
    <property type="molecule type" value="Genomic_DNA"/>
</dbReference>
<dbReference type="PANTHER" id="PTHR38663:SF1">
    <property type="entry name" value="L-ORNITHINE N(5)-MONOOXYGENASE"/>
    <property type="match status" value="1"/>
</dbReference>